<accession>A0A8H2W3K3</accession>
<comment type="caution">
    <text evidence="1">The sequence shown here is derived from an EMBL/GenBank/DDBJ whole genome shotgun (WGS) entry which is preliminary data.</text>
</comment>
<evidence type="ECO:0000313" key="2">
    <source>
        <dbReference type="Proteomes" id="UP000624404"/>
    </source>
</evidence>
<dbReference type="OrthoDB" id="3257095at2759"/>
<reference evidence="1" key="1">
    <citation type="submission" date="2020-10" db="EMBL/GenBank/DDBJ databases">
        <authorList>
            <person name="Kusch S."/>
        </authorList>
    </citation>
    <scope>NUCLEOTIDE SEQUENCE</scope>
    <source>
        <strain evidence="1">SwB9</strain>
    </source>
</reference>
<name>A0A8H2W3K3_9HELO</name>
<protein>
    <submittedName>
        <fullName evidence="1">Cc6c4ecf-9c24-457a-b7b9-1a6eff2c97ac</fullName>
    </submittedName>
</protein>
<dbReference type="AlphaFoldDB" id="A0A8H2W3K3"/>
<dbReference type="EMBL" id="CAJHIA010000033">
    <property type="protein sequence ID" value="CAD6448990.1"/>
    <property type="molecule type" value="Genomic_DNA"/>
</dbReference>
<organism evidence="1 2">
    <name type="scientific">Sclerotinia trifoliorum</name>
    <dbReference type="NCBI Taxonomy" id="28548"/>
    <lineage>
        <taxon>Eukaryota</taxon>
        <taxon>Fungi</taxon>
        <taxon>Dikarya</taxon>
        <taxon>Ascomycota</taxon>
        <taxon>Pezizomycotina</taxon>
        <taxon>Leotiomycetes</taxon>
        <taxon>Helotiales</taxon>
        <taxon>Sclerotiniaceae</taxon>
        <taxon>Sclerotinia</taxon>
    </lineage>
</organism>
<sequence length="100" mass="10529">MPSNSKIPWISSNGRILSRTAMLWESLGGSLFAGLYNGGPVALAAGFNVLGTSICSSAAVPTEFSTPVAGAQYHWTFDLAPVATQMLSLLQGWLTVELNL</sequence>
<keyword evidence="2" id="KW-1185">Reference proteome</keyword>
<gene>
    <name evidence="1" type="ORF">SCLTRI_LOCUS8785</name>
</gene>
<evidence type="ECO:0000313" key="1">
    <source>
        <dbReference type="EMBL" id="CAD6448990.1"/>
    </source>
</evidence>
<proteinExistence type="predicted"/>
<dbReference type="Proteomes" id="UP000624404">
    <property type="component" value="Unassembled WGS sequence"/>
</dbReference>